<evidence type="ECO:0000313" key="2">
    <source>
        <dbReference type="EMBL" id="KAG8221863.1"/>
    </source>
</evidence>
<reference evidence="2" key="2">
    <citation type="submission" date="2017-10" db="EMBL/GenBank/DDBJ databases">
        <title>Ladona fulva Genome sequencing and assembly.</title>
        <authorList>
            <person name="Murali S."/>
            <person name="Richards S."/>
            <person name="Bandaranaike D."/>
            <person name="Bellair M."/>
            <person name="Blankenburg K."/>
            <person name="Chao H."/>
            <person name="Dinh H."/>
            <person name="Doddapaneni H."/>
            <person name="Dugan-Rocha S."/>
            <person name="Elkadiri S."/>
            <person name="Gnanaolivu R."/>
            <person name="Hernandez B."/>
            <person name="Skinner E."/>
            <person name="Javaid M."/>
            <person name="Lee S."/>
            <person name="Li M."/>
            <person name="Ming W."/>
            <person name="Munidasa M."/>
            <person name="Muniz J."/>
            <person name="Nguyen L."/>
            <person name="Hughes D."/>
            <person name="Osuji N."/>
            <person name="Pu L.-L."/>
            <person name="Puazo M."/>
            <person name="Qu C."/>
            <person name="Quiroz J."/>
            <person name="Raj R."/>
            <person name="Weissenberger G."/>
            <person name="Xin Y."/>
            <person name="Zou X."/>
            <person name="Han Y."/>
            <person name="Worley K."/>
            <person name="Muzny D."/>
            <person name="Gibbs R."/>
        </authorList>
    </citation>
    <scope>NUCLEOTIDE SEQUENCE</scope>
    <source>
        <strain evidence="2">Sampled in the wild</strain>
    </source>
</reference>
<sequence length="167" mass="18936">MGTGSAATSKSKYNDTRLQFLDESFAERVSRSSLEETEPSPSTTTRSEVVEILSDVEEEKNEEDGQDESQDIQVPRKRQKLNAVEELRKGREERMAFLREILPSIAKEREQHPVRQFFDAMASSVISLPPHLIREAKIKILEVVTDLEEKASLESSSLSHIQGYISD</sequence>
<dbReference type="AlphaFoldDB" id="A0A8K0JX71"/>
<evidence type="ECO:0000313" key="3">
    <source>
        <dbReference type="Proteomes" id="UP000792457"/>
    </source>
</evidence>
<proteinExistence type="predicted"/>
<organism evidence="2 3">
    <name type="scientific">Ladona fulva</name>
    <name type="common">Scarce chaser dragonfly</name>
    <name type="synonym">Libellula fulva</name>
    <dbReference type="NCBI Taxonomy" id="123851"/>
    <lineage>
        <taxon>Eukaryota</taxon>
        <taxon>Metazoa</taxon>
        <taxon>Ecdysozoa</taxon>
        <taxon>Arthropoda</taxon>
        <taxon>Hexapoda</taxon>
        <taxon>Insecta</taxon>
        <taxon>Pterygota</taxon>
        <taxon>Palaeoptera</taxon>
        <taxon>Odonata</taxon>
        <taxon>Epiprocta</taxon>
        <taxon>Anisoptera</taxon>
        <taxon>Libelluloidea</taxon>
        <taxon>Libellulidae</taxon>
        <taxon>Ladona</taxon>
    </lineage>
</organism>
<dbReference type="Proteomes" id="UP000792457">
    <property type="component" value="Unassembled WGS sequence"/>
</dbReference>
<gene>
    <name evidence="2" type="ORF">J437_LFUL003239</name>
</gene>
<name>A0A8K0JX71_LADFU</name>
<keyword evidence="3" id="KW-1185">Reference proteome</keyword>
<evidence type="ECO:0008006" key="4">
    <source>
        <dbReference type="Google" id="ProtNLM"/>
    </source>
</evidence>
<accession>A0A8K0JX71</accession>
<evidence type="ECO:0000256" key="1">
    <source>
        <dbReference type="SAM" id="MobiDB-lite"/>
    </source>
</evidence>
<dbReference type="EMBL" id="KZ308115">
    <property type="protein sequence ID" value="KAG8221863.1"/>
    <property type="molecule type" value="Genomic_DNA"/>
</dbReference>
<dbReference type="OrthoDB" id="6763147at2759"/>
<reference evidence="2" key="1">
    <citation type="submission" date="2013-04" db="EMBL/GenBank/DDBJ databases">
        <authorList>
            <person name="Qu J."/>
            <person name="Murali S.C."/>
            <person name="Bandaranaike D."/>
            <person name="Bellair M."/>
            <person name="Blankenburg K."/>
            <person name="Chao H."/>
            <person name="Dinh H."/>
            <person name="Doddapaneni H."/>
            <person name="Downs B."/>
            <person name="Dugan-Rocha S."/>
            <person name="Elkadiri S."/>
            <person name="Gnanaolivu R.D."/>
            <person name="Hernandez B."/>
            <person name="Javaid M."/>
            <person name="Jayaseelan J.C."/>
            <person name="Lee S."/>
            <person name="Li M."/>
            <person name="Ming W."/>
            <person name="Munidasa M."/>
            <person name="Muniz J."/>
            <person name="Nguyen L."/>
            <person name="Ongeri F."/>
            <person name="Osuji N."/>
            <person name="Pu L.-L."/>
            <person name="Puazo M."/>
            <person name="Qu C."/>
            <person name="Quiroz J."/>
            <person name="Raj R."/>
            <person name="Weissenberger G."/>
            <person name="Xin Y."/>
            <person name="Zou X."/>
            <person name="Han Y."/>
            <person name="Richards S."/>
            <person name="Worley K."/>
            <person name="Muzny D."/>
            <person name="Gibbs R."/>
        </authorList>
    </citation>
    <scope>NUCLEOTIDE SEQUENCE</scope>
    <source>
        <strain evidence="2">Sampled in the wild</strain>
    </source>
</reference>
<comment type="caution">
    <text evidence="2">The sequence shown here is derived from an EMBL/GenBank/DDBJ whole genome shotgun (WGS) entry which is preliminary data.</text>
</comment>
<protein>
    <recommendedName>
        <fullName evidence="4">BESS domain-containing protein</fullName>
    </recommendedName>
</protein>
<feature type="compositionally biased region" description="Acidic residues" evidence="1">
    <location>
        <begin position="54"/>
        <end position="70"/>
    </location>
</feature>
<feature type="region of interest" description="Disordered" evidence="1">
    <location>
        <begin position="28"/>
        <end position="77"/>
    </location>
</feature>